<dbReference type="GO" id="GO:0004519">
    <property type="term" value="F:endonuclease activity"/>
    <property type="evidence" value="ECO:0007669"/>
    <property type="project" value="UniProtKB-KW"/>
</dbReference>
<dbReference type="AlphaFoldDB" id="A0A2P5CZ09"/>
<reference evidence="2" key="1">
    <citation type="submission" date="2016-06" db="EMBL/GenBank/DDBJ databases">
        <title>Parallel loss of symbiosis genes in relatives of nitrogen-fixing non-legume Parasponia.</title>
        <authorList>
            <person name="Van Velzen R."/>
            <person name="Holmer R."/>
            <person name="Bu F."/>
            <person name="Rutten L."/>
            <person name="Van Zeijl A."/>
            <person name="Liu W."/>
            <person name="Santuari L."/>
            <person name="Cao Q."/>
            <person name="Sharma T."/>
            <person name="Shen D."/>
            <person name="Roswanjaya Y."/>
            <person name="Wardhani T."/>
            <person name="Kalhor M.S."/>
            <person name="Jansen J."/>
            <person name="Van den Hoogen J."/>
            <person name="Gungor B."/>
            <person name="Hartog M."/>
            <person name="Hontelez J."/>
            <person name="Verver J."/>
            <person name="Yang W.-C."/>
            <person name="Schijlen E."/>
            <person name="Repin R."/>
            <person name="Schilthuizen M."/>
            <person name="Schranz E."/>
            <person name="Heidstra R."/>
            <person name="Miyata K."/>
            <person name="Fedorova E."/>
            <person name="Kohlen W."/>
            <person name="Bisseling T."/>
            <person name="Smit S."/>
            <person name="Geurts R."/>
        </authorList>
    </citation>
    <scope>NUCLEOTIDE SEQUENCE [LARGE SCALE GENOMIC DNA]</scope>
    <source>
        <strain evidence="2">cv. WU1-14</strain>
    </source>
</reference>
<gene>
    <name evidence="1" type="ORF">PanWU01x14_111490</name>
</gene>
<evidence type="ECO:0000313" key="2">
    <source>
        <dbReference type="Proteomes" id="UP000237105"/>
    </source>
</evidence>
<comment type="caution">
    <text evidence="1">The sequence shown here is derived from an EMBL/GenBank/DDBJ whole genome shotgun (WGS) entry which is preliminary data.</text>
</comment>
<proteinExistence type="predicted"/>
<organism evidence="1 2">
    <name type="scientific">Parasponia andersonii</name>
    <name type="common">Sponia andersonii</name>
    <dbReference type="NCBI Taxonomy" id="3476"/>
    <lineage>
        <taxon>Eukaryota</taxon>
        <taxon>Viridiplantae</taxon>
        <taxon>Streptophyta</taxon>
        <taxon>Embryophyta</taxon>
        <taxon>Tracheophyta</taxon>
        <taxon>Spermatophyta</taxon>
        <taxon>Magnoliopsida</taxon>
        <taxon>eudicotyledons</taxon>
        <taxon>Gunneridae</taxon>
        <taxon>Pentapetalae</taxon>
        <taxon>rosids</taxon>
        <taxon>fabids</taxon>
        <taxon>Rosales</taxon>
        <taxon>Cannabaceae</taxon>
        <taxon>Parasponia</taxon>
    </lineage>
</organism>
<keyword evidence="1" id="KW-0540">Nuclease</keyword>
<dbReference type="GO" id="GO:0004527">
    <property type="term" value="F:exonuclease activity"/>
    <property type="evidence" value="ECO:0007669"/>
    <property type="project" value="UniProtKB-KW"/>
</dbReference>
<keyword evidence="1" id="KW-0255">Endonuclease</keyword>
<keyword evidence="2" id="KW-1185">Reference proteome</keyword>
<name>A0A2P5CZ09_PARAD</name>
<keyword evidence="1" id="KW-0269">Exonuclease</keyword>
<dbReference type="OrthoDB" id="1750912at2759"/>
<keyword evidence="1" id="KW-0378">Hydrolase</keyword>
<feature type="non-terminal residue" evidence="1">
    <location>
        <position position="1"/>
    </location>
</feature>
<sequence length="101" mass="11754">LRNLALCNGQFTWSNFKNQPTYYKFDRFLFSVEWEPLFPIIRYEMEDRVVFDHCPVLLDSTLTRWGPSPLRTCGLNISCSTKILNVGGTRSTSLVEKVINF</sequence>
<dbReference type="SUPFAM" id="SSF56219">
    <property type="entry name" value="DNase I-like"/>
    <property type="match status" value="1"/>
</dbReference>
<dbReference type="EMBL" id="JXTB01000081">
    <property type="protein sequence ID" value="PON66284.1"/>
    <property type="molecule type" value="Genomic_DNA"/>
</dbReference>
<accession>A0A2P5CZ09</accession>
<dbReference type="InterPro" id="IPR036691">
    <property type="entry name" value="Endo/exonu/phosph_ase_sf"/>
</dbReference>
<evidence type="ECO:0000313" key="1">
    <source>
        <dbReference type="EMBL" id="PON66284.1"/>
    </source>
</evidence>
<dbReference type="Proteomes" id="UP000237105">
    <property type="component" value="Unassembled WGS sequence"/>
</dbReference>
<protein>
    <submittedName>
        <fullName evidence="1">Endonuclease/exonuclease/phosphatase</fullName>
    </submittedName>
</protein>